<protein>
    <submittedName>
        <fullName evidence="3">Uncharacterized protein DUF4405</fullName>
    </submittedName>
</protein>
<evidence type="ECO:0000256" key="1">
    <source>
        <dbReference type="SAM" id="Phobius"/>
    </source>
</evidence>
<feature type="transmembrane region" description="Helical" evidence="1">
    <location>
        <begin position="9"/>
        <end position="31"/>
    </location>
</feature>
<name>A0A4R1RNC2_HYDET</name>
<dbReference type="AlphaFoldDB" id="A0A4R1RNC2"/>
<feature type="transmembrane region" description="Helical" evidence="1">
    <location>
        <begin position="51"/>
        <end position="73"/>
    </location>
</feature>
<dbReference type="EMBL" id="SLUN01000014">
    <property type="protein sequence ID" value="TCL67332.1"/>
    <property type="molecule type" value="Genomic_DNA"/>
</dbReference>
<gene>
    <name evidence="3" type="ORF">EDC14_101420</name>
</gene>
<dbReference type="Proteomes" id="UP000295008">
    <property type="component" value="Unassembled WGS sequence"/>
</dbReference>
<sequence>MFSKPEKNYFLDLALGVVGLICVLTGLGLKFHPLVLETILSGKFMKPLHEWSGYIVVLLVLLHLGMHGQWLQSFTQKIFSNPKKIFLFFMTVIVSAALCWLAARLSPEPAREWHKGPDFEMERRSDWPMEKDGEGKTSE</sequence>
<dbReference type="Pfam" id="PF14358">
    <property type="entry name" value="DUF4405"/>
    <property type="match status" value="1"/>
</dbReference>
<keyword evidence="1" id="KW-1133">Transmembrane helix</keyword>
<keyword evidence="1" id="KW-0472">Membrane</keyword>
<evidence type="ECO:0000313" key="3">
    <source>
        <dbReference type="EMBL" id="TCL67332.1"/>
    </source>
</evidence>
<organism evidence="3 4">
    <name type="scientific">Hydrogenispora ethanolica</name>
    <dbReference type="NCBI Taxonomy" id="1082276"/>
    <lineage>
        <taxon>Bacteria</taxon>
        <taxon>Bacillati</taxon>
        <taxon>Bacillota</taxon>
        <taxon>Hydrogenispora</taxon>
    </lineage>
</organism>
<evidence type="ECO:0000259" key="2">
    <source>
        <dbReference type="Pfam" id="PF14358"/>
    </source>
</evidence>
<accession>A0A4R1RNC2</accession>
<reference evidence="3 4" key="1">
    <citation type="submission" date="2019-03" db="EMBL/GenBank/DDBJ databases">
        <title>Genomic Encyclopedia of Type Strains, Phase IV (KMG-IV): sequencing the most valuable type-strain genomes for metagenomic binning, comparative biology and taxonomic classification.</title>
        <authorList>
            <person name="Goeker M."/>
        </authorList>
    </citation>
    <scope>NUCLEOTIDE SEQUENCE [LARGE SCALE GENOMIC DNA]</scope>
    <source>
        <strain evidence="3 4">LX-B</strain>
    </source>
</reference>
<evidence type="ECO:0000313" key="4">
    <source>
        <dbReference type="Proteomes" id="UP000295008"/>
    </source>
</evidence>
<keyword evidence="1" id="KW-0812">Transmembrane</keyword>
<proteinExistence type="predicted"/>
<comment type="caution">
    <text evidence="3">The sequence shown here is derived from an EMBL/GenBank/DDBJ whole genome shotgun (WGS) entry which is preliminary data.</text>
</comment>
<keyword evidence="4" id="KW-1185">Reference proteome</keyword>
<feature type="transmembrane region" description="Helical" evidence="1">
    <location>
        <begin position="85"/>
        <end position="103"/>
    </location>
</feature>
<dbReference type="InterPro" id="IPR025517">
    <property type="entry name" value="DUF4405"/>
</dbReference>
<feature type="domain" description="Flavinylation-associated cytochrome" evidence="2">
    <location>
        <begin position="10"/>
        <end position="67"/>
    </location>
</feature>